<organism evidence="3 4">
    <name type="scientific">Desulfosporosinus acididurans</name>
    <dbReference type="NCBI Taxonomy" id="476652"/>
    <lineage>
        <taxon>Bacteria</taxon>
        <taxon>Bacillati</taxon>
        <taxon>Bacillota</taxon>
        <taxon>Clostridia</taxon>
        <taxon>Eubacteriales</taxon>
        <taxon>Desulfitobacteriaceae</taxon>
        <taxon>Desulfosporosinus</taxon>
    </lineage>
</organism>
<dbReference type="Proteomes" id="UP000036356">
    <property type="component" value="Unassembled WGS sequence"/>
</dbReference>
<keyword evidence="1 3" id="KW-0560">Oxidoreductase</keyword>
<evidence type="ECO:0000256" key="1">
    <source>
        <dbReference type="ARBA" id="ARBA00023002"/>
    </source>
</evidence>
<dbReference type="GO" id="GO:0016616">
    <property type="term" value="F:oxidoreductase activity, acting on the CH-OH group of donors, NAD or NADP as acceptor"/>
    <property type="evidence" value="ECO:0007669"/>
    <property type="project" value="InterPro"/>
</dbReference>
<evidence type="ECO:0000313" key="4">
    <source>
        <dbReference type="Proteomes" id="UP000036356"/>
    </source>
</evidence>
<proteinExistence type="predicted"/>
<dbReference type="SUPFAM" id="SSF53223">
    <property type="entry name" value="Aminoacid dehydrogenase-like, N-terminal domain"/>
    <property type="match status" value="1"/>
</dbReference>
<accession>A0A0J1FP29</accession>
<dbReference type="InterPro" id="IPR037062">
    <property type="entry name" value="Malic_N_dom_sf"/>
</dbReference>
<dbReference type="PANTHER" id="PTHR43237">
    <property type="entry name" value="NADP-DEPENDENT MALIC ENZYME"/>
    <property type="match status" value="1"/>
</dbReference>
<dbReference type="GO" id="GO:0004470">
    <property type="term" value="F:malic enzyme activity"/>
    <property type="evidence" value="ECO:0007669"/>
    <property type="project" value="InterPro"/>
</dbReference>
<protein>
    <submittedName>
        <fullName evidence="3">NAD-dependent malic enzyme</fullName>
        <ecNumber evidence="3">1.1.1.38</ecNumber>
    </submittedName>
</protein>
<dbReference type="EMBL" id="LDZY01000009">
    <property type="protein sequence ID" value="KLU65254.1"/>
    <property type="molecule type" value="Genomic_DNA"/>
</dbReference>
<evidence type="ECO:0000313" key="3">
    <source>
        <dbReference type="EMBL" id="KLU65254.1"/>
    </source>
</evidence>
<dbReference type="STRING" id="476652.DEAC_c28060"/>
<reference evidence="3 4" key="1">
    <citation type="submission" date="2015-06" db="EMBL/GenBank/DDBJ databases">
        <title>Draft genome of the moderately acidophilic sulfate reducer Candidatus Desulfosporosinus acididurans strain M1.</title>
        <authorList>
            <person name="Poehlein A."/>
            <person name="Petzsch P."/>
            <person name="Johnson B.D."/>
            <person name="Schloemann M."/>
            <person name="Daniel R."/>
            <person name="Muehling M."/>
        </authorList>
    </citation>
    <scope>NUCLEOTIDE SEQUENCE [LARGE SCALE GENOMIC DNA]</scope>
    <source>
        <strain evidence="3 4">M1</strain>
    </source>
</reference>
<gene>
    <name evidence="3" type="ORF">DEAC_c28060</name>
</gene>
<dbReference type="AlphaFoldDB" id="A0A0J1FP29"/>
<keyword evidence="4" id="KW-1185">Reference proteome</keyword>
<comment type="caution">
    <text evidence="3">The sequence shown here is derived from an EMBL/GenBank/DDBJ whole genome shotgun (WGS) entry which is preliminary data.</text>
</comment>
<dbReference type="InterPro" id="IPR051674">
    <property type="entry name" value="Malate_Decarboxylase"/>
</dbReference>
<dbReference type="Pfam" id="PF00390">
    <property type="entry name" value="malic"/>
    <property type="match status" value="1"/>
</dbReference>
<name>A0A0J1FP29_9FIRM</name>
<dbReference type="InterPro" id="IPR046346">
    <property type="entry name" value="Aminoacid_DH-like_N_sf"/>
</dbReference>
<dbReference type="PANTHER" id="PTHR43237:SF4">
    <property type="entry name" value="NADP-DEPENDENT MALIC ENZYME"/>
    <property type="match status" value="1"/>
</dbReference>
<evidence type="ECO:0000259" key="2">
    <source>
        <dbReference type="SMART" id="SM01274"/>
    </source>
</evidence>
<dbReference type="SMART" id="SM01274">
    <property type="entry name" value="malic"/>
    <property type="match status" value="1"/>
</dbReference>
<dbReference type="Gene3D" id="3.40.50.10380">
    <property type="entry name" value="Malic enzyme, N-terminal domain"/>
    <property type="match status" value="1"/>
</dbReference>
<sequence>MVNVYTNRGNTVAIVTNGTAVLELGNIGPYAAMPVMAGKVILFEDFAGIAAFSICLDTTDVDKAVETVKLLEPIFGGINLEDIAGPACFEIEEPLKKKMHILINNFKSLNKSCHYNNRCSMLILTLIPIGNGGIFL</sequence>
<dbReference type="EC" id="1.1.1.38" evidence="3"/>
<dbReference type="PATRIC" id="fig|476652.3.peg.2941"/>
<dbReference type="InterPro" id="IPR012301">
    <property type="entry name" value="Malic_N_dom"/>
</dbReference>
<feature type="domain" description="Malic enzyme N-terminal" evidence="2">
    <location>
        <begin position="1"/>
        <end position="96"/>
    </location>
</feature>